<evidence type="ECO:0000256" key="3">
    <source>
        <dbReference type="ARBA" id="ARBA00022475"/>
    </source>
</evidence>
<accession>A0A6B9ZAE0</accession>
<reference evidence="17 18" key="1">
    <citation type="submission" date="2020-01" db="EMBL/GenBank/DDBJ databases">
        <title>Complete genome sequence of Chitinophaga sp. H33E-04 isolated from quinoa roots.</title>
        <authorList>
            <person name="Weon H.-Y."/>
            <person name="Lee S.A."/>
        </authorList>
    </citation>
    <scope>NUCLEOTIDE SEQUENCE [LARGE SCALE GENOMIC DNA]</scope>
    <source>
        <strain evidence="17 18">H33E-04</strain>
    </source>
</reference>
<comment type="catalytic activity">
    <reaction evidence="13">
        <text>Preferential cleavage: (Ac)2-L-Lys-D-Ala-|-D-Ala. Also transpeptidation of peptidyl-alanyl moieties that are N-acyl substituents of D-alanine.</text>
        <dbReference type="EC" id="3.4.16.4"/>
    </reaction>
</comment>
<keyword evidence="8" id="KW-0133">Cell shape</keyword>
<dbReference type="SUPFAM" id="SSF53955">
    <property type="entry name" value="Lysozyme-like"/>
    <property type="match status" value="1"/>
</dbReference>
<dbReference type="PANTHER" id="PTHR32282:SF11">
    <property type="entry name" value="PENICILLIN-BINDING PROTEIN 1B"/>
    <property type="match status" value="1"/>
</dbReference>
<dbReference type="InterPro" id="IPR036950">
    <property type="entry name" value="PBP_transglycosylase"/>
</dbReference>
<dbReference type="GO" id="GO:0008955">
    <property type="term" value="F:peptidoglycan glycosyltransferase activity"/>
    <property type="evidence" value="ECO:0007669"/>
    <property type="project" value="UniProtKB-EC"/>
</dbReference>
<dbReference type="GO" id="GO:0030288">
    <property type="term" value="C:outer membrane-bounded periplasmic space"/>
    <property type="evidence" value="ECO:0007669"/>
    <property type="project" value="TreeGrafter"/>
</dbReference>
<feature type="transmembrane region" description="Helical" evidence="15">
    <location>
        <begin position="7"/>
        <end position="28"/>
    </location>
</feature>
<evidence type="ECO:0000256" key="9">
    <source>
        <dbReference type="ARBA" id="ARBA00022984"/>
    </source>
</evidence>
<proteinExistence type="predicted"/>
<keyword evidence="15" id="KW-0812">Transmembrane</keyword>
<dbReference type="GO" id="GO:0005886">
    <property type="term" value="C:plasma membrane"/>
    <property type="evidence" value="ECO:0007669"/>
    <property type="project" value="UniProtKB-SubCell"/>
</dbReference>
<keyword evidence="18" id="KW-1185">Reference proteome</keyword>
<evidence type="ECO:0000256" key="8">
    <source>
        <dbReference type="ARBA" id="ARBA00022960"/>
    </source>
</evidence>
<comment type="catalytic activity">
    <reaction evidence="14">
        <text>[GlcNAc-(1-&gt;4)-Mur2Ac(oyl-L-Ala-gamma-D-Glu-L-Lys-D-Ala-D-Ala)](n)-di-trans,octa-cis-undecaprenyl diphosphate + beta-D-GlcNAc-(1-&gt;4)-Mur2Ac(oyl-L-Ala-gamma-D-Glu-L-Lys-D-Ala-D-Ala)-di-trans,octa-cis-undecaprenyl diphosphate = [GlcNAc-(1-&gt;4)-Mur2Ac(oyl-L-Ala-gamma-D-Glu-L-Lys-D-Ala-D-Ala)](n+1)-di-trans,octa-cis-undecaprenyl diphosphate + di-trans,octa-cis-undecaprenyl diphosphate + H(+)</text>
        <dbReference type="Rhea" id="RHEA:23708"/>
        <dbReference type="Rhea" id="RHEA-COMP:9602"/>
        <dbReference type="Rhea" id="RHEA-COMP:9603"/>
        <dbReference type="ChEBI" id="CHEBI:15378"/>
        <dbReference type="ChEBI" id="CHEBI:58405"/>
        <dbReference type="ChEBI" id="CHEBI:60033"/>
        <dbReference type="ChEBI" id="CHEBI:78435"/>
        <dbReference type="EC" id="2.4.99.28"/>
    </reaction>
</comment>
<dbReference type="SUPFAM" id="SSF56601">
    <property type="entry name" value="beta-lactamase/transpeptidase-like"/>
    <property type="match status" value="1"/>
</dbReference>
<evidence type="ECO:0000256" key="12">
    <source>
        <dbReference type="ARBA" id="ARBA00023316"/>
    </source>
</evidence>
<dbReference type="GO" id="GO:0008360">
    <property type="term" value="P:regulation of cell shape"/>
    <property type="evidence" value="ECO:0007669"/>
    <property type="project" value="UniProtKB-KW"/>
</dbReference>
<dbReference type="InterPro" id="IPR023346">
    <property type="entry name" value="Lysozyme-like_dom_sf"/>
</dbReference>
<dbReference type="GO" id="GO:0009002">
    <property type="term" value="F:serine-type D-Ala-D-Ala carboxypeptidase activity"/>
    <property type="evidence" value="ECO:0007669"/>
    <property type="project" value="UniProtKB-EC"/>
</dbReference>
<evidence type="ECO:0000256" key="13">
    <source>
        <dbReference type="ARBA" id="ARBA00034000"/>
    </source>
</evidence>
<keyword evidence="6" id="KW-0328">Glycosyltransferase</keyword>
<keyword evidence="3" id="KW-1003">Cell membrane</keyword>
<dbReference type="GO" id="GO:0006508">
    <property type="term" value="P:proteolysis"/>
    <property type="evidence" value="ECO:0007669"/>
    <property type="project" value="UniProtKB-KW"/>
</dbReference>
<dbReference type="PANTHER" id="PTHR32282">
    <property type="entry name" value="BINDING PROTEIN TRANSPEPTIDASE, PUTATIVE-RELATED"/>
    <property type="match status" value="1"/>
</dbReference>
<keyword evidence="4" id="KW-0378">Hydrolase</keyword>
<evidence type="ECO:0000259" key="16">
    <source>
        <dbReference type="Pfam" id="PF00912"/>
    </source>
</evidence>
<keyword evidence="11" id="KW-0511">Multifunctional enzyme</keyword>
<evidence type="ECO:0000256" key="4">
    <source>
        <dbReference type="ARBA" id="ARBA00022645"/>
    </source>
</evidence>
<sequence length="396" mass="45917">MRLSVKILWITVLGGMGVFVLLLLLINFRVIGNMISIETLENPESVLASEIIGEDGAVVGKYYQRDRSYTNYEAIGKHVINGLIATEDPDFYDHNGIITRDIWHIPFVQQWIGKRHGSRSLTQQLASRLLGNNSDVSKPFNDAKSNFQNMQTWLLTVKLERHFTKQEIIALYLSNRLFGDQVMGIENAAHMFFNKKPGDLSLEESAVLIGMLRGGYLYNPCRSLEMAKRRRDVVIYMMQTYNYVSPETAIEASSKPIILRYRNIDDDGGIVPYFRNTLREALESWCREHKKADGSAYDLYRDGLRIYTKINPQMQSYVERVVSHERQQLQQRLADQFNIKSDSVWNKWPQFPEIFTKELRRYREETASIYKTSLSADSNARPVYIIRITDRYGNIL</sequence>
<evidence type="ECO:0000256" key="7">
    <source>
        <dbReference type="ARBA" id="ARBA00022679"/>
    </source>
</evidence>
<dbReference type="Proteomes" id="UP000476411">
    <property type="component" value="Chromosome"/>
</dbReference>
<keyword evidence="10 15" id="KW-0472">Membrane</keyword>
<dbReference type="Pfam" id="PF00912">
    <property type="entry name" value="Transgly"/>
    <property type="match status" value="1"/>
</dbReference>
<keyword evidence="15" id="KW-1133">Transmembrane helix</keyword>
<evidence type="ECO:0000256" key="10">
    <source>
        <dbReference type="ARBA" id="ARBA00023136"/>
    </source>
</evidence>
<evidence type="ECO:0000256" key="6">
    <source>
        <dbReference type="ARBA" id="ARBA00022676"/>
    </source>
</evidence>
<gene>
    <name evidence="17" type="ORF">GWR21_06465</name>
</gene>
<keyword evidence="12" id="KW-0961">Cell wall biogenesis/degradation</keyword>
<organism evidence="17 18">
    <name type="scientific">Chitinophaga agri</name>
    <dbReference type="NCBI Taxonomy" id="2703787"/>
    <lineage>
        <taxon>Bacteria</taxon>
        <taxon>Pseudomonadati</taxon>
        <taxon>Bacteroidota</taxon>
        <taxon>Chitinophagia</taxon>
        <taxon>Chitinophagales</taxon>
        <taxon>Chitinophagaceae</taxon>
        <taxon>Chitinophaga</taxon>
    </lineage>
</organism>
<dbReference type="EMBL" id="CP048113">
    <property type="protein sequence ID" value="QHS59238.1"/>
    <property type="molecule type" value="Genomic_DNA"/>
</dbReference>
<dbReference type="GO" id="GO:0009252">
    <property type="term" value="P:peptidoglycan biosynthetic process"/>
    <property type="evidence" value="ECO:0007669"/>
    <property type="project" value="UniProtKB-KW"/>
</dbReference>
<keyword evidence="4" id="KW-0121">Carboxypeptidase</keyword>
<evidence type="ECO:0000256" key="11">
    <source>
        <dbReference type="ARBA" id="ARBA00023268"/>
    </source>
</evidence>
<evidence type="ECO:0000256" key="15">
    <source>
        <dbReference type="SAM" id="Phobius"/>
    </source>
</evidence>
<name>A0A6B9ZAE0_9BACT</name>
<dbReference type="Gene3D" id="1.10.3810.10">
    <property type="entry name" value="Biosynthetic peptidoglycan transglycosylase-like"/>
    <property type="match status" value="1"/>
</dbReference>
<dbReference type="InterPro" id="IPR050396">
    <property type="entry name" value="Glycosyltr_51/Transpeptidase"/>
</dbReference>
<keyword evidence="5" id="KW-0645">Protease</keyword>
<evidence type="ECO:0000256" key="2">
    <source>
        <dbReference type="ARBA" id="ARBA00004752"/>
    </source>
</evidence>
<dbReference type="InterPro" id="IPR001264">
    <property type="entry name" value="Glyco_trans_51"/>
</dbReference>
<evidence type="ECO:0000313" key="17">
    <source>
        <dbReference type="EMBL" id="QHS59238.1"/>
    </source>
</evidence>
<dbReference type="KEGG" id="chih:GWR21_06465"/>
<dbReference type="AlphaFoldDB" id="A0A6B9ZAE0"/>
<evidence type="ECO:0000256" key="14">
    <source>
        <dbReference type="ARBA" id="ARBA00049902"/>
    </source>
</evidence>
<dbReference type="GO" id="GO:0071555">
    <property type="term" value="P:cell wall organization"/>
    <property type="evidence" value="ECO:0007669"/>
    <property type="project" value="UniProtKB-KW"/>
</dbReference>
<protein>
    <recommendedName>
        <fullName evidence="16">Glycosyl transferase family 51 domain-containing protein</fullName>
    </recommendedName>
</protein>
<dbReference type="RefSeq" id="WP_162330935.1">
    <property type="nucleotide sequence ID" value="NZ_CP048113.1"/>
</dbReference>
<evidence type="ECO:0000313" key="18">
    <source>
        <dbReference type="Proteomes" id="UP000476411"/>
    </source>
</evidence>
<comment type="pathway">
    <text evidence="2">Cell wall biogenesis; peptidoglycan biosynthesis.</text>
</comment>
<evidence type="ECO:0000256" key="5">
    <source>
        <dbReference type="ARBA" id="ARBA00022670"/>
    </source>
</evidence>
<keyword evidence="7" id="KW-0808">Transferase</keyword>
<feature type="domain" description="Glycosyl transferase family 51" evidence="16">
    <location>
        <begin position="56"/>
        <end position="239"/>
    </location>
</feature>
<comment type="subcellular location">
    <subcellularLocation>
        <location evidence="1">Cell membrane</location>
    </subcellularLocation>
</comment>
<keyword evidence="9" id="KW-0573">Peptidoglycan synthesis</keyword>
<dbReference type="InterPro" id="IPR012338">
    <property type="entry name" value="Beta-lactam/transpept-like"/>
</dbReference>
<evidence type="ECO:0000256" key="1">
    <source>
        <dbReference type="ARBA" id="ARBA00004236"/>
    </source>
</evidence>